<dbReference type="Proteomes" id="UP000078142">
    <property type="component" value="Chromosome"/>
</dbReference>
<dbReference type="CDD" id="cd01936">
    <property type="entry name" value="Ntn_CA"/>
    <property type="match status" value="1"/>
</dbReference>
<keyword evidence="5" id="KW-0378">Hydrolase</keyword>
<dbReference type="EMBL" id="CP015852">
    <property type="protein sequence ID" value="ANH98146.1"/>
    <property type="molecule type" value="Genomic_DNA"/>
</dbReference>
<name>A0AAC9BSF2_9PSED</name>
<dbReference type="AlphaFoldDB" id="A0AAC9BSF2"/>
<protein>
    <submittedName>
        <fullName evidence="9">Acyl-homoserine lactone acylase subunit beta</fullName>
    </submittedName>
</protein>
<feature type="active site" description="Nucleophile" evidence="7">
    <location>
        <position position="224"/>
    </location>
</feature>
<sequence length="786" mass="85869">MIISRQLTGLALASAFLGLSLSAHAFSPATPSTSAQASAEIRRTGFGVPHIRAENERGLGFGIGYAYAQDNLCLLANEIVTVNGQRSRYFGPDQLTVEERENRVSDLFFTWLNTPEAVKAFWDAQPTAVRDLVQGYAAGYNRYLAERRQQGLPQQCQGEWVRDIAAEDLVKLTRRLLVEGGVGQFAEALAGATPPQTSAQVSHDAQAYQLADARLQRFALDRGSNAVAIGSERSFNGRGMLLANPHFPWVGGMRFYQMHLTIPGKLDVMGAALPGLPMINIGFNQHLAWTHTVDSSKHFTLYRLQLDPKDPTRYLLDGQSLPLSKQTVTVQVKQADGQVLPVAREIYSSAFGPIVQWPGKLDWDHQYAYSLRDANLGNDRVLTQWYAMNQAANLKDLQDSVHKIQGIPWVNTLAVDDKGQTLYMNLSVVPNVSADKLAQCSDPRAGLQMIVLDGSRRACAWDIDPQAAQPGIYAASQLPQLLRKDFVQHSNDSAWLANPAQPLSGFSPLISQDGQPLGLRARFALERLSTLGKQGSVAVKDLQQMVMDDNVYLATQVLPDLLKFCAADLAADAATLKPVCTGLKAWDGRANLDSGVGLMHFQNIMQALLEAPDVWRVPFDPQDPQHTPRGLAIEQPAVAKVLREAMLASAATAEKMGLKPDTRWGDIQVVSSGAQQTPIHGGPGTLGIYNAIQSVPREDGKLEVVSGTSYLQVVTFDDKGPQAQGLLAFSLSSDPASKYSRDQTEAFSKKQWSVLPFTEQQITADPQYQVQAVREVPQQPAKVAAQ</sequence>
<evidence type="ECO:0000256" key="2">
    <source>
        <dbReference type="ARBA" id="ARBA00006586"/>
    </source>
</evidence>
<dbReference type="InterPro" id="IPR014395">
    <property type="entry name" value="Pen/GL7ACA/AHL_acylase"/>
</dbReference>
<evidence type="ECO:0000313" key="9">
    <source>
        <dbReference type="EMBL" id="ANH98146.1"/>
    </source>
</evidence>
<dbReference type="Pfam" id="PF01804">
    <property type="entry name" value="Penicil_amidase"/>
    <property type="match status" value="1"/>
</dbReference>
<dbReference type="PANTHER" id="PTHR34218:SF3">
    <property type="entry name" value="ACYL-HOMOSERINE LACTONE ACYLASE PVDQ"/>
    <property type="match status" value="1"/>
</dbReference>
<comment type="similarity">
    <text evidence="2">Belongs to the peptidase S45 family.</text>
</comment>
<evidence type="ECO:0000256" key="3">
    <source>
        <dbReference type="ARBA" id="ARBA00022729"/>
    </source>
</evidence>
<dbReference type="InterPro" id="IPR002692">
    <property type="entry name" value="S45"/>
</dbReference>
<gene>
    <name evidence="9" type="ORF">A8L59_12250</name>
</gene>
<feature type="chain" id="PRO_5041966158" evidence="8">
    <location>
        <begin position="26"/>
        <end position="786"/>
    </location>
</feature>
<evidence type="ECO:0000256" key="8">
    <source>
        <dbReference type="SAM" id="SignalP"/>
    </source>
</evidence>
<dbReference type="RefSeq" id="WP_064587420.1">
    <property type="nucleotide sequence ID" value="NZ_CP015852.1"/>
</dbReference>
<dbReference type="Gene3D" id="1.10.439.10">
    <property type="entry name" value="Penicillin Amidohydrolase, domain 1"/>
    <property type="match status" value="1"/>
</dbReference>
<dbReference type="PIRSF" id="PIRSF001227">
    <property type="entry name" value="Pen_acylase"/>
    <property type="match status" value="1"/>
</dbReference>
<evidence type="ECO:0000256" key="7">
    <source>
        <dbReference type="PIRSR" id="PIRSR001227-1"/>
    </source>
</evidence>
<accession>A0AAC9BSF2</accession>
<dbReference type="PANTHER" id="PTHR34218">
    <property type="entry name" value="PEPTIDASE S45 PENICILLIN AMIDASE"/>
    <property type="match status" value="1"/>
</dbReference>
<proteinExistence type="inferred from homology"/>
<dbReference type="GeneID" id="93489157"/>
<dbReference type="GO" id="GO:0016811">
    <property type="term" value="F:hydrolase activity, acting on carbon-nitrogen (but not peptide) bonds, in linear amides"/>
    <property type="evidence" value="ECO:0007669"/>
    <property type="project" value="InterPro"/>
</dbReference>
<evidence type="ECO:0000256" key="5">
    <source>
        <dbReference type="ARBA" id="ARBA00022801"/>
    </source>
</evidence>
<evidence type="ECO:0000256" key="4">
    <source>
        <dbReference type="ARBA" id="ARBA00022764"/>
    </source>
</evidence>
<keyword evidence="6" id="KW-0865">Zymogen</keyword>
<dbReference type="InterPro" id="IPR043147">
    <property type="entry name" value="Penicillin_amidase_A-knob"/>
</dbReference>
<evidence type="ECO:0000256" key="6">
    <source>
        <dbReference type="ARBA" id="ARBA00023145"/>
    </source>
</evidence>
<dbReference type="InterPro" id="IPR023343">
    <property type="entry name" value="Penicillin_amidase_dom1"/>
</dbReference>
<dbReference type="GO" id="GO:0042597">
    <property type="term" value="C:periplasmic space"/>
    <property type="evidence" value="ECO:0007669"/>
    <property type="project" value="UniProtKB-SubCell"/>
</dbReference>
<dbReference type="Gene3D" id="1.10.1400.10">
    <property type="match status" value="1"/>
</dbReference>
<evidence type="ECO:0000313" key="10">
    <source>
        <dbReference type="Proteomes" id="UP000078142"/>
    </source>
</evidence>
<feature type="signal peptide" evidence="8">
    <location>
        <begin position="1"/>
        <end position="25"/>
    </location>
</feature>
<reference evidence="9 10" key="1">
    <citation type="submission" date="2016-05" db="EMBL/GenBank/DDBJ databases">
        <authorList>
            <person name="Wang S."/>
            <person name="Zhu B."/>
        </authorList>
    </citation>
    <scope>NUCLEOTIDE SEQUENCE [LARGE SCALE GENOMIC DNA]</scope>
    <source>
        <strain evidence="9 10">CRS05-R5</strain>
    </source>
</reference>
<dbReference type="InterPro" id="IPR043146">
    <property type="entry name" value="Penicillin_amidase_N_B-knob"/>
</dbReference>
<dbReference type="Gene3D" id="2.30.120.10">
    <property type="match status" value="1"/>
</dbReference>
<dbReference type="Gene3D" id="3.60.20.10">
    <property type="entry name" value="Glutamine Phosphoribosylpyrophosphate, subunit 1, domain 1"/>
    <property type="match status" value="1"/>
</dbReference>
<comment type="subcellular location">
    <subcellularLocation>
        <location evidence="1">Periplasm</location>
    </subcellularLocation>
</comment>
<organism evidence="9 10">
    <name type="scientific">Pseudomonas koreensis</name>
    <dbReference type="NCBI Taxonomy" id="198620"/>
    <lineage>
        <taxon>Bacteria</taxon>
        <taxon>Pseudomonadati</taxon>
        <taxon>Pseudomonadota</taxon>
        <taxon>Gammaproteobacteria</taxon>
        <taxon>Pseudomonadales</taxon>
        <taxon>Pseudomonadaceae</taxon>
        <taxon>Pseudomonas</taxon>
    </lineage>
</organism>
<dbReference type="SUPFAM" id="SSF56235">
    <property type="entry name" value="N-terminal nucleophile aminohydrolases (Ntn hydrolases)"/>
    <property type="match status" value="1"/>
</dbReference>
<dbReference type="InterPro" id="IPR029055">
    <property type="entry name" value="Ntn_hydrolases_N"/>
</dbReference>
<evidence type="ECO:0000256" key="1">
    <source>
        <dbReference type="ARBA" id="ARBA00004418"/>
    </source>
</evidence>
<keyword evidence="4" id="KW-0574">Periplasm</keyword>
<dbReference type="GO" id="GO:0017000">
    <property type="term" value="P:antibiotic biosynthetic process"/>
    <property type="evidence" value="ECO:0007669"/>
    <property type="project" value="InterPro"/>
</dbReference>
<keyword evidence="3 8" id="KW-0732">Signal</keyword>